<proteinExistence type="inferred from homology"/>
<comment type="pathway">
    <text evidence="10">Carbohydrate degradation.</text>
</comment>
<keyword evidence="13" id="KW-0464">Manganese</keyword>
<comment type="cofactor">
    <cofactor evidence="3">
        <name>Co(2+)</name>
        <dbReference type="ChEBI" id="CHEBI:48828"/>
    </cofactor>
</comment>
<dbReference type="InterPro" id="IPR013785">
    <property type="entry name" value="Aldolase_TIM"/>
</dbReference>
<gene>
    <name evidence="10" type="primary">rpe</name>
    <name evidence="15" type="ORF">AVDCRST_MAG19-2804</name>
</gene>
<evidence type="ECO:0000256" key="4">
    <source>
        <dbReference type="ARBA" id="ARBA00001947"/>
    </source>
</evidence>
<reference evidence="15" key="1">
    <citation type="submission" date="2020-02" db="EMBL/GenBank/DDBJ databases">
        <authorList>
            <person name="Meier V. D."/>
        </authorList>
    </citation>
    <scope>NUCLEOTIDE SEQUENCE</scope>
    <source>
        <strain evidence="15">AVDCRST_MAG19</strain>
    </source>
</reference>
<evidence type="ECO:0000256" key="2">
    <source>
        <dbReference type="ARBA" id="ARBA00001936"/>
    </source>
</evidence>
<dbReference type="InterPro" id="IPR026019">
    <property type="entry name" value="Ribul_P_3_epim"/>
</dbReference>
<evidence type="ECO:0000256" key="11">
    <source>
        <dbReference type="PIRNR" id="PIRNR001461"/>
    </source>
</evidence>
<sequence>MPDRRVRIGPSILSADFLRLGEQIAEAEAAGADFVHVDVMDGRFVPNISVGLPLVEAVRRATKLPVDVHLMIVEPDRWVERFVAAGADLVTVHVEADPHLHRTLRAIEEAGGQPSVALNPATPIAALEEVFPLVRQVLLMSVNPGFGGQTFIPATLDKIRHVLTALDARNPTCLLEVDGGIKAGNLGRIVAAGADTIVAGSAVFAPDRSIAETMAELRAVTDSVR</sequence>
<name>A0A6J4V7A7_9BACT</name>
<dbReference type="EC" id="5.1.3.1" evidence="7 10"/>
<dbReference type="FunFam" id="3.20.20.70:FF:000004">
    <property type="entry name" value="Ribulose-phosphate 3-epimerase"/>
    <property type="match status" value="1"/>
</dbReference>
<keyword evidence="9 10" id="KW-0413">Isomerase</keyword>
<accession>A0A6J4V7A7</accession>
<organism evidence="15">
    <name type="scientific">uncultured Thermomicrobiales bacterium</name>
    <dbReference type="NCBI Taxonomy" id="1645740"/>
    <lineage>
        <taxon>Bacteria</taxon>
        <taxon>Pseudomonadati</taxon>
        <taxon>Thermomicrobiota</taxon>
        <taxon>Thermomicrobia</taxon>
        <taxon>Thermomicrobiales</taxon>
        <taxon>environmental samples</taxon>
    </lineage>
</organism>
<evidence type="ECO:0000256" key="3">
    <source>
        <dbReference type="ARBA" id="ARBA00001941"/>
    </source>
</evidence>
<dbReference type="EMBL" id="CADCWL010000142">
    <property type="protein sequence ID" value="CAA9571315.1"/>
    <property type="molecule type" value="Genomic_DNA"/>
</dbReference>
<comment type="similarity">
    <text evidence="6 10 11">Belongs to the ribulose-phosphate 3-epimerase family.</text>
</comment>
<evidence type="ECO:0000256" key="9">
    <source>
        <dbReference type="ARBA" id="ARBA00023235"/>
    </source>
</evidence>
<dbReference type="NCBIfam" id="TIGR01163">
    <property type="entry name" value="rpe"/>
    <property type="match status" value="1"/>
</dbReference>
<comment type="function">
    <text evidence="10">Catalyzes the reversible epimerization of D-ribulose 5-phosphate to D-xylulose 5-phosphate.</text>
</comment>
<feature type="binding site" evidence="14">
    <location>
        <position position="180"/>
    </location>
    <ligand>
        <name>substrate</name>
    </ligand>
</feature>
<dbReference type="GO" id="GO:0046872">
    <property type="term" value="F:metal ion binding"/>
    <property type="evidence" value="ECO:0007669"/>
    <property type="project" value="UniProtKB-UniRule"/>
</dbReference>
<keyword evidence="8 10" id="KW-0479">Metal-binding</keyword>
<dbReference type="InterPro" id="IPR011060">
    <property type="entry name" value="RibuloseP-bd_barrel"/>
</dbReference>
<protein>
    <recommendedName>
        <fullName evidence="7 10">Ribulose-phosphate 3-epimerase</fullName>
        <ecNumber evidence="7 10">5.1.3.1</ecNumber>
    </recommendedName>
</protein>
<evidence type="ECO:0000256" key="7">
    <source>
        <dbReference type="ARBA" id="ARBA00013188"/>
    </source>
</evidence>
<evidence type="ECO:0000256" key="1">
    <source>
        <dbReference type="ARBA" id="ARBA00001782"/>
    </source>
</evidence>
<evidence type="ECO:0000256" key="13">
    <source>
        <dbReference type="PIRSR" id="PIRSR001461-2"/>
    </source>
</evidence>
<feature type="binding site" evidence="10 13">
    <location>
        <position position="69"/>
    </location>
    <ligand>
        <name>a divalent metal cation</name>
        <dbReference type="ChEBI" id="CHEBI:60240"/>
    </ligand>
</feature>
<keyword evidence="13" id="KW-0862">Zinc</keyword>
<feature type="binding site" evidence="10">
    <location>
        <begin position="178"/>
        <end position="180"/>
    </location>
    <ligand>
        <name>substrate</name>
    </ligand>
</feature>
<dbReference type="CDD" id="cd00429">
    <property type="entry name" value="RPE"/>
    <property type="match status" value="1"/>
</dbReference>
<feature type="binding site" evidence="10 14">
    <location>
        <position position="11"/>
    </location>
    <ligand>
        <name>substrate</name>
    </ligand>
</feature>
<feature type="binding site" evidence="10 14">
    <location>
        <begin position="200"/>
        <end position="201"/>
    </location>
    <ligand>
        <name>substrate</name>
    </ligand>
</feature>
<dbReference type="SUPFAM" id="SSF51366">
    <property type="entry name" value="Ribulose-phoshate binding barrel"/>
    <property type="match status" value="1"/>
</dbReference>
<evidence type="ECO:0000256" key="8">
    <source>
        <dbReference type="ARBA" id="ARBA00022723"/>
    </source>
</evidence>
<evidence type="ECO:0000256" key="10">
    <source>
        <dbReference type="HAMAP-Rule" id="MF_02227"/>
    </source>
</evidence>
<feature type="binding site" evidence="10 14">
    <location>
        <begin position="145"/>
        <end position="148"/>
    </location>
    <ligand>
        <name>substrate</name>
    </ligand>
</feature>
<dbReference type="PROSITE" id="PS01085">
    <property type="entry name" value="RIBUL_P_3_EPIMER_1"/>
    <property type="match status" value="1"/>
</dbReference>
<dbReference type="NCBIfam" id="NF004076">
    <property type="entry name" value="PRK05581.1-4"/>
    <property type="match status" value="1"/>
</dbReference>
<dbReference type="GO" id="GO:0006098">
    <property type="term" value="P:pentose-phosphate shunt"/>
    <property type="evidence" value="ECO:0007669"/>
    <property type="project" value="UniProtKB-UniRule"/>
</dbReference>
<feature type="binding site" evidence="10 13">
    <location>
        <position position="38"/>
    </location>
    <ligand>
        <name>a divalent metal cation</name>
        <dbReference type="ChEBI" id="CHEBI:60240"/>
    </ligand>
</feature>
<comment type="cofactor">
    <cofactor evidence="4">
        <name>Zn(2+)</name>
        <dbReference type="ChEBI" id="CHEBI:29105"/>
    </cofactor>
</comment>
<evidence type="ECO:0000256" key="6">
    <source>
        <dbReference type="ARBA" id="ARBA00009541"/>
    </source>
</evidence>
<dbReference type="InterPro" id="IPR000056">
    <property type="entry name" value="Ribul_P_3_epim-like"/>
</dbReference>
<dbReference type="GO" id="GO:0005737">
    <property type="term" value="C:cytoplasm"/>
    <property type="evidence" value="ECO:0007669"/>
    <property type="project" value="UniProtKB-ARBA"/>
</dbReference>
<feature type="binding site" evidence="10 13">
    <location>
        <position position="36"/>
    </location>
    <ligand>
        <name>a divalent metal cation</name>
        <dbReference type="ChEBI" id="CHEBI:60240"/>
    </ligand>
</feature>
<comment type="catalytic activity">
    <reaction evidence="1 10 11">
        <text>D-ribulose 5-phosphate = D-xylulose 5-phosphate</text>
        <dbReference type="Rhea" id="RHEA:13677"/>
        <dbReference type="ChEBI" id="CHEBI:57737"/>
        <dbReference type="ChEBI" id="CHEBI:58121"/>
        <dbReference type="EC" id="5.1.3.1"/>
    </reaction>
</comment>
<dbReference type="GO" id="GO:0004750">
    <property type="term" value="F:D-ribulose-phosphate 3-epimerase activity"/>
    <property type="evidence" value="ECO:0007669"/>
    <property type="project" value="UniProtKB-UniRule"/>
</dbReference>
<feature type="active site" description="Proton donor" evidence="10 12">
    <location>
        <position position="178"/>
    </location>
</feature>
<dbReference type="GO" id="GO:0019323">
    <property type="term" value="P:pentose catabolic process"/>
    <property type="evidence" value="ECO:0007669"/>
    <property type="project" value="UniProtKB-UniRule"/>
</dbReference>
<evidence type="ECO:0000256" key="5">
    <source>
        <dbReference type="ARBA" id="ARBA00001954"/>
    </source>
</evidence>
<feature type="active site" description="Proton acceptor" evidence="10 12">
    <location>
        <position position="38"/>
    </location>
</feature>
<keyword evidence="13" id="KW-0170">Cobalt</keyword>
<evidence type="ECO:0000256" key="12">
    <source>
        <dbReference type="PIRSR" id="PIRSR001461-1"/>
    </source>
</evidence>
<dbReference type="PIRSF" id="PIRSF001461">
    <property type="entry name" value="RPE"/>
    <property type="match status" value="1"/>
</dbReference>
<dbReference type="HAMAP" id="MF_02227">
    <property type="entry name" value="RPE"/>
    <property type="match status" value="1"/>
</dbReference>
<comment type="cofactor">
    <cofactor evidence="5">
        <name>Fe(2+)</name>
        <dbReference type="ChEBI" id="CHEBI:29033"/>
    </cofactor>
</comment>
<feature type="binding site" evidence="10 14">
    <location>
        <position position="69"/>
    </location>
    <ligand>
        <name>substrate</name>
    </ligand>
</feature>
<dbReference type="PANTHER" id="PTHR11749">
    <property type="entry name" value="RIBULOSE-5-PHOSPHATE-3-EPIMERASE"/>
    <property type="match status" value="1"/>
</dbReference>
<comment type="cofactor">
    <cofactor evidence="2">
        <name>Mn(2+)</name>
        <dbReference type="ChEBI" id="CHEBI:29035"/>
    </cofactor>
</comment>
<evidence type="ECO:0000313" key="15">
    <source>
        <dbReference type="EMBL" id="CAA9571315.1"/>
    </source>
</evidence>
<dbReference type="Pfam" id="PF00834">
    <property type="entry name" value="Ribul_P_3_epim"/>
    <property type="match status" value="1"/>
</dbReference>
<comment type="cofactor">
    <cofactor evidence="10 13">
        <name>a divalent metal cation</name>
        <dbReference type="ChEBI" id="CHEBI:60240"/>
    </cofactor>
    <text evidence="10 13">Binds 1 divalent metal cation per subunit.</text>
</comment>
<keyword evidence="10 11" id="KW-0119">Carbohydrate metabolism</keyword>
<feature type="binding site" evidence="10 13">
    <location>
        <position position="178"/>
    </location>
    <ligand>
        <name>a divalent metal cation</name>
        <dbReference type="ChEBI" id="CHEBI:60240"/>
    </ligand>
</feature>
<dbReference type="PROSITE" id="PS01086">
    <property type="entry name" value="RIBUL_P_3_EPIMER_2"/>
    <property type="match status" value="1"/>
</dbReference>
<dbReference type="AlphaFoldDB" id="A0A6J4V7A7"/>
<dbReference type="Gene3D" id="3.20.20.70">
    <property type="entry name" value="Aldolase class I"/>
    <property type="match status" value="1"/>
</dbReference>
<evidence type="ECO:0000256" key="14">
    <source>
        <dbReference type="PIRSR" id="PIRSR001461-3"/>
    </source>
</evidence>